<dbReference type="OrthoDB" id="69656at2759"/>
<dbReference type="GO" id="GO:0010008">
    <property type="term" value="C:endosome membrane"/>
    <property type="evidence" value="ECO:0007669"/>
    <property type="project" value="TreeGrafter"/>
</dbReference>
<dbReference type="Proteomes" id="UP001152795">
    <property type="component" value="Unassembled WGS sequence"/>
</dbReference>
<comment type="caution">
    <text evidence="1">The sequence shown here is derived from an EMBL/GenBank/DDBJ whole genome shotgun (WGS) entry which is preliminary data.</text>
</comment>
<dbReference type="PANTHER" id="PTHR36983:SF2">
    <property type="entry name" value="DNAJ HOMOLOG SUBFAMILY C MEMBER 13"/>
    <property type="match status" value="1"/>
</dbReference>
<gene>
    <name evidence="1" type="ORF">PACLA_8A003340</name>
</gene>
<sequence>DTLLAGLLDGVRASGNRDVCVKTTPTKRGYRWGPLYCAVDEEVESSHLKFLATPPGKFAEAVYRFNCNISYSGLLHAVTQDGLFSENKERLIVKAITMLIAHEGDQNKISEKDLEAQFHALRRLVASKAGFRAFTSLVGFREKVGLKTVKALKRNNEAVTHAAVDMLCALMQPMHDNYDIRQEQINKASLLSSDKFLDSLLDILTMNVNRSTGALVISGLLDFLTFALCPPYSETTDDEQFGKLLEKVAAMGRCIYRLFQHPSTTIVKGAGMVLKAIIEEGDEETAAKMQDLALAEGALPRHLHMAMFTQSSDRRLLMN</sequence>
<protein>
    <submittedName>
        <fullName evidence="1">DnaJ homolog subfamily C member 13</fullName>
    </submittedName>
</protein>
<dbReference type="InterPro" id="IPR045802">
    <property type="entry name" value="GRV2/DNAJC13_N"/>
</dbReference>
<dbReference type="InterPro" id="IPR044978">
    <property type="entry name" value="GRV2/DNAJC13"/>
</dbReference>
<proteinExistence type="predicted"/>
<evidence type="ECO:0000313" key="1">
    <source>
        <dbReference type="EMBL" id="CAB4037802.1"/>
    </source>
</evidence>
<dbReference type="GO" id="GO:2000641">
    <property type="term" value="P:regulation of early endosome to late endosome transport"/>
    <property type="evidence" value="ECO:0007669"/>
    <property type="project" value="InterPro"/>
</dbReference>
<dbReference type="GO" id="GO:0006898">
    <property type="term" value="P:receptor-mediated endocytosis"/>
    <property type="evidence" value="ECO:0007669"/>
    <property type="project" value="TreeGrafter"/>
</dbReference>
<reference evidence="1" key="1">
    <citation type="submission" date="2020-04" db="EMBL/GenBank/DDBJ databases">
        <authorList>
            <person name="Alioto T."/>
            <person name="Alioto T."/>
            <person name="Gomez Garrido J."/>
        </authorList>
    </citation>
    <scope>NUCLEOTIDE SEQUENCE</scope>
    <source>
        <strain evidence="1">A484AB</strain>
    </source>
</reference>
<dbReference type="GO" id="GO:0007032">
    <property type="term" value="P:endosome organization"/>
    <property type="evidence" value="ECO:0007669"/>
    <property type="project" value="InterPro"/>
</dbReference>
<dbReference type="AlphaFoldDB" id="A0A6S7LKG6"/>
<feature type="non-terminal residue" evidence="1">
    <location>
        <position position="1"/>
    </location>
</feature>
<evidence type="ECO:0000313" key="2">
    <source>
        <dbReference type="Proteomes" id="UP001152795"/>
    </source>
</evidence>
<dbReference type="Pfam" id="PF19432">
    <property type="entry name" value="RME-8_N"/>
    <property type="match status" value="1"/>
</dbReference>
<name>A0A6S7LKG6_PARCT</name>
<accession>A0A6S7LKG6</accession>
<dbReference type="EMBL" id="CACRXK020023480">
    <property type="protein sequence ID" value="CAB4037802.1"/>
    <property type="molecule type" value="Genomic_DNA"/>
</dbReference>
<feature type="non-terminal residue" evidence="1">
    <location>
        <position position="319"/>
    </location>
</feature>
<keyword evidence="2" id="KW-1185">Reference proteome</keyword>
<dbReference type="PANTHER" id="PTHR36983">
    <property type="entry name" value="DNAJ HOMOLOG SUBFAMILY C MEMBER 13"/>
    <property type="match status" value="1"/>
</dbReference>
<organism evidence="1 2">
    <name type="scientific">Paramuricea clavata</name>
    <name type="common">Red gorgonian</name>
    <name type="synonym">Violescent sea-whip</name>
    <dbReference type="NCBI Taxonomy" id="317549"/>
    <lineage>
        <taxon>Eukaryota</taxon>
        <taxon>Metazoa</taxon>
        <taxon>Cnidaria</taxon>
        <taxon>Anthozoa</taxon>
        <taxon>Octocorallia</taxon>
        <taxon>Malacalcyonacea</taxon>
        <taxon>Plexauridae</taxon>
        <taxon>Paramuricea</taxon>
    </lineage>
</organism>